<dbReference type="PANTHER" id="PTHR10534">
    <property type="entry name" value="PYRIDOXAL KINASE"/>
    <property type="match status" value="1"/>
</dbReference>
<dbReference type="CDD" id="cd01173">
    <property type="entry name" value="pyridoxal_pyridoxamine_kinase"/>
    <property type="match status" value="1"/>
</dbReference>
<gene>
    <name evidence="7" type="ORF">GCM10008905_24070</name>
</gene>
<keyword evidence="8" id="KW-1185">Reference proteome</keyword>
<dbReference type="SUPFAM" id="SSF53613">
    <property type="entry name" value="Ribokinase-like"/>
    <property type="match status" value="1"/>
</dbReference>
<evidence type="ECO:0000313" key="8">
    <source>
        <dbReference type="Proteomes" id="UP001500339"/>
    </source>
</evidence>
<dbReference type="NCBIfam" id="NF005491">
    <property type="entry name" value="PRK07105.1"/>
    <property type="match status" value="1"/>
</dbReference>
<feature type="domain" description="Pyridoxamine kinase/Phosphomethylpyrimidine kinase" evidence="6">
    <location>
        <begin position="73"/>
        <end position="260"/>
    </location>
</feature>
<dbReference type="Pfam" id="PF08543">
    <property type="entry name" value="Phos_pyr_kin"/>
    <property type="match status" value="1"/>
</dbReference>
<dbReference type="InterPro" id="IPR013749">
    <property type="entry name" value="PM/HMP-P_kinase-1"/>
</dbReference>
<accession>A0ABP3UBA5</accession>
<dbReference type="Proteomes" id="UP001500339">
    <property type="component" value="Unassembled WGS sequence"/>
</dbReference>
<proteinExistence type="predicted"/>
<keyword evidence="5" id="KW-0067">ATP-binding</keyword>
<evidence type="ECO:0000259" key="6">
    <source>
        <dbReference type="Pfam" id="PF08543"/>
    </source>
</evidence>
<evidence type="ECO:0000256" key="4">
    <source>
        <dbReference type="ARBA" id="ARBA00022777"/>
    </source>
</evidence>
<keyword evidence="3" id="KW-0547">Nucleotide-binding</keyword>
<organism evidence="7 8">
    <name type="scientific">Clostridium malenominatum</name>
    <dbReference type="NCBI Taxonomy" id="1539"/>
    <lineage>
        <taxon>Bacteria</taxon>
        <taxon>Bacillati</taxon>
        <taxon>Bacillota</taxon>
        <taxon>Clostridia</taxon>
        <taxon>Eubacteriales</taxon>
        <taxon>Clostridiaceae</taxon>
        <taxon>Clostridium</taxon>
    </lineage>
</organism>
<keyword evidence="2" id="KW-0808">Transferase</keyword>
<dbReference type="EMBL" id="BAAACF010000003">
    <property type="protein sequence ID" value="GAA0726977.1"/>
    <property type="molecule type" value="Genomic_DNA"/>
</dbReference>
<comment type="caution">
    <text evidence="7">The sequence shown here is derived from an EMBL/GenBank/DDBJ whole genome shotgun (WGS) entry which is preliminary data.</text>
</comment>
<evidence type="ECO:0000313" key="7">
    <source>
        <dbReference type="EMBL" id="GAA0726977.1"/>
    </source>
</evidence>
<evidence type="ECO:0000256" key="5">
    <source>
        <dbReference type="ARBA" id="ARBA00022840"/>
    </source>
</evidence>
<dbReference type="Gene3D" id="3.40.1190.20">
    <property type="match status" value="1"/>
</dbReference>
<dbReference type="RefSeq" id="WP_343770013.1">
    <property type="nucleotide sequence ID" value="NZ_BAAACF010000003.1"/>
</dbReference>
<name>A0ABP3UBA5_9CLOT</name>
<sequence length="290" mass="32294">MHPVKRVAAIHDLSGFGRASLTSIIPILSSMGIQVCPLPTAILSTHTGGFEDYTFVDLTDSMEGFMNHWHSLNIDFDCIYSGFLGSVRQINIVSKFIDLFRTENNLVVIDPVMGDNGKLYVTMNMEMVENMRNLISKADIITPNFTEAAYLLGEDPNTKISECKVKEWMVRLSEMGPKIVIITSVPDNHKKHKETHVLAYNKEDNVFWKVSSKHIPAFYPGTGDAFTSVLVGGLLQGDSLPLALDRGVQFISTCIKASYGFKYPTREGVLLEKVLDTLKLPVIVSSYELI</sequence>
<reference evidence="8" key="1">
    <citation type="journal article" date="2019" name="Int. J. Syst. Evol. Microbiol.">
        <title>The Global Catalogue of Microorganisms (GCM) 10K type strain sequencing project: providing services to taxonomists for standard genome sequencing and annotation.</title>
        <authorList>
            <consortium name="The Broad Institute Genomics Platform"/>
            <consortium name="The Broad Institute Genome Sequencing Center for Infectious Disease"/>
            <person name="Wu L."/>
            <person name="Ma J."/>
        </authorList>
    </citation>
    <scope>NUCLEOTIDE SEQUENCE [LARGE SCALE GENOMIC DNA]</scope>
    <source>
        <strain evidence="8">JCM 1405</strain>
    </source>
</reference>
<evidence type="ECO:0000256" key="2">
    <source>
        <dbReference type="ARBA" id="ARBA00022679"/>
    </source>
</evidence>
<dbReference type="EC" id="2.7.1.35" evidence="1"/>
<dbReference type="InterPro" id="IPR029056">
    <property type="entry name" value="Ribokinase-like"/>
</dbReference>
<keyword evidence="4 7" id="KW-0418">Kinase</keyword>
<dbReference type="GO" id="GO:0016301">
    <property type="term" value="F:kinase activity"/>
    <property type="evidence" value="ECO:0007669"/>
    <property type="project" value="UniProtKB-KW"/>
</dbReference>
<evidence type="ECO:0000256" key="3">
    <source>
        <dbReference type="ARBA" id="ARBA00022741"/>
    </source>
</evidence>
<dbReference type="InterPro" id="IPR004625">
    <property type="entry name" value="PyrdxlKinase"/>
</dbReference>
<evidence type="ECO:0000256" key="1">
    <source>
        <dbReference type="ARBA" id="ARBA00012104"/>
    </source>
</evidence>
<dbReference type="PANTHER" id="PTHR10534:SF2">
    <property type="entry name" value="PYRIDOXAL KINASE"/>
    <property type="match status" value="1"/>
</dbReference>
<protein>
    <recommendedName>
        <fullName evidence="1">pyridoxal kinase</fullName>
        <ecNumber evidence="1">2.7.1.35</ecNumber>
    </recommendedName>
</protein>